<evidence type="ECO:0000313" key="3">
    <source>
        <dbReference type="EMBL" id="KAF7502107.1"/>
    </source>
</evidence>
<dbReference type="Proteomes" id="UP000606974">
    <property type="component" value="Unassembled WGS sequence"/>
</dbReference>
<feature type="compositionally biased region" description="Low complexity" evidence="2">
    <location>
        <begin position="503"/>
        <end position="516"/>
    </location>
</feature>
<feature type="coiled-coil region" evidence="1">
    <location>
        <begin position="384"/>
        <end position="418"/>
    </location>
</feature>
<proteinExistence type="predicted"/>
<sequence length="516" mass="57369">MDLESLSQLKASVHLLRLDPSHAPEINERIERVSKNGVTEHEAEDFVRFMYRDSTVYVWTLKYIEAEETKVAPRVEVMQRLRGLINTRFCLTISHTEILANMVQSAPRNVALTNMALAQLRSHEHALTLSMIITPPSEYVRRSFRNHLRERSSYRMQVRAEVNWMLGRPILSERQRSRATELLSECNVYADGSDSPTQGDPSMQPATRAPPSERPSRRHHGSSEEGATPRSCEDHAQAPKASNQQGIASSNQQEAASSNQQGAASSNQQRTASAPPYPRGDLIDLVASKKASTNQTRKFHSQAVHNEAFRQQAIERLKIYSAASEEKKHKKLRAALESVKSDRMRLTTAASSQQTGQTREEEGQSKGSPAPKQPAASTRPVPSLTRQEKLAQQYRQDLDQLNQQIEELERDSEIKSLSQVSAELKIGIETMRLQGMQQLATTKRVIIGEGGPGAPRGTAEATEAVERFFSAHFRFLELSMLANESGSKAKAKAEEIRASLARPTSSVATRVASSSP</sequence>
<evidence type="ECO:0000256" key="1">
    <source>
        <dbReference type="SAM" id="Coils"/>
    </source>
</evidence>
<dbReference type="AlphaFoldDB" id="A0A8H7DXX6"/>
<keyword evidence="4" id="KW-1185">Reference proteome</keyword>
<feature type="region of interest" description="Disordered" evidence="2">
    <location>
        <begin position="335"/>
        <end position="384"/>
    </location>
</feature>
<feature type="compositionally biased region" description="Low complexity" evidence="2">
    <location>
        <begin position="347"/>
        <end position="357"/>
    </location>
</feature>
<evidence type="ECO:0000256" key="2">
    <source>
        <dbReference type="SAM" id="MobiDB-lite"/>
    </source>
</evidence>
<keyword evidence="1" id="KW-0175">Coiled coil</keyword>
<feature type="compositionally biased region" description="Polar residues" evidence="2">
    <location>
        <begin position="194"/>
        <end position="205"/>
    </location>
</feature>
<dbReference type="EMBL" id="JAACFV010000340">
    <property type="protein sequence ID" value="KAF7502107.1"/>
    <property type="molecule type" value="Genomic_DNA"/>
</dbReference>
<reference evidence="3" key="1">
    <citation type="submission" date="2020-02" db="EMBL/GenBank/DDBJ databases">
        <authorList>
            <person name="Palmer J.M."/>
        </authorList>
    </citation>
    <scope>NUCLEOTIDE SEQUENCE</scope>
    <source>
        <strain evidence="3">EPUS1.4</strain>
        <tissue evidence="3">Thallus</tissue>
    </source>
</reference>
<feature type="region of interest" description="Disordered" evidence="2">
    <location>
        <begin position="189"/>
        <end position="281"/>
    </location>
</feature>
<name>A0A8H7DXX6_9EURO</name>
<gene>
    <name evidence="3" type="ORF">GJ744_007205</name>
</gene>
<protein>
    <submittedName>
        <fullName evidence="3">Uncharacterized protein</fullName>
    </submittedName>
</protein>
<feature type="region of interest" description="Disordered" evidence="2">
    <location>
        <begin position="496"/>
        <end position="516"/>
    </location>
</feature>
<organism evidence="3 4">
    <name type="scientific">Endocarpon pusillum</name>
    <dbReference type="NCBI Taxonomy" id="364733"/>
    <lineage>
        <taxon>Eukaryota</taxon>
        <taxon>Fungi</taxon>
        <taxon>Dikarya</taxon>
        <taxon>Ascomycota</taxon>
        <taxon>Pezizomycotina</taxon>
        <taxon>Eurotiomycetes</taxon>
        <taxon>Chaetothyriomycetidae</taxon>
        <taxon>Verrucariales</taxon>
        <taxon>Verrucariaceae</taxon>
        <taxon>Endocarpon</taxon>
    </lineage>
</organism>
<dbReference type="OrthoDB" id="4546708at2759"/>
<feature type="compositionally biased region" description="Low complexity" evidence="2">
    <location>
        <begin position="248"/>
        <end position="269"/>
    </location>
</feature>
<comment type="caution">
    <text evidence="3">The sequence shown here is derived from an EMBL/GenBank/DDBJ whole genome shotgun (WGS) entry which is preliminary data.</text>
</comment>
<accession>A0A8H7DXX6</accession>
<evidence type="ECO:0000313" key="4">
    <source>
        <dbReference type="Proteomes" id="UP000606974"/>
    </source>
</evidence>